<keyword evidence="2" id="KW-1185">Reference proteome</keyword>
<sequence>MTASSSWELGAPLTATGTSVEVTLFQPGPGISTLGYEDINHYEKAPGAKLAHPTPEHFYPLHVALGAAGENVVAKQIHHSWTKENLTKASYQFTQMD</sequence>
<name>A0ACB9S8Y9_9MYRT</name>
<proteinExistence type="predicted"/>
<accession>A0ACB9S8Y9</accession>
<comment type="caution">
    <text evidence="1">The sequence shown here is derived from an EMBL/GenBank/DDBJ whole genome shotgun (WGS) entry which is preliminary data.</text>
</comment>
<evidence type="ECO:0000313" key="1">
    <source>
        <dbReference type="EMBL" id="KAI4387212.1"/>
    </source>
</evidence>
<evidence type="ECO:0000313" key="2">
    <source>
        <dbReference type="Proteomes" id="UP001057402"/>
    </source>
</evidence>
<protein>
    <submittedName>
        <fullName evidence="1">Uncharacterized protein</fullName>
    </submittedName>
</protein>
<gene>
    <name evidence="1" type="ORF">MLD38_005060</name>
</gene>
<dbReference type="Proteomes" id="UP001057402">
    <property type="component" value="Chromosome 2"/>
</dbReference>
<dbReference type="EMBL" id="CM042881">
    <property type="protein sequence ID" value="KAI4387212.1"/>
    <property type="molecule type" value="Genomic_DNA"/>
</dbReference>
<organism evidence="1 2">
    <name type="scientific">Melastoma candidum</name>
    <dbReference type="NCBI Taxonomy" id="119954"/>
    <lineage>
        <taxon>Eukaryota</taxon>
        <taxon>Viridiplantae</taxon>
        <taxon>Streptophyta</taxon>
        <taxon>Embryophyta</taxon>
        <taxon>Tracheophyta</taxon>
        <taxon>Spermatophyta</taxon>
        <taxon>Magnoliopsida</taxon>
        <taxon>eudicotyledons</taxon>
        <taxon>Gunneridae</taxon>
        <taxon>Pentapetalae</taxon>
        <taxon>rosids</taxon>
        <taxon>malvids</taxon>
        <taxon>Myrtales</taxon>
        <taxon>Melastomataceae</taxon>
        <taxon>Melastomatoideae</taxon>
        <taxon>Melastomateae</taxon>
        <taxon>Melastoma</taxon>
    </lineage>
</organism>
<reference evidence="2" key="1">
    <citation type="journal article" date="2023" name="Front. Plant Sci.">
        <title>Chromosomal-level genome assembly of Melastoma candidum provides insights into trichome evolution.</title>
        <authorList>
            <person name="Zhong Y."/>
            <person name="Wu W."/>
            <person name="Sun C."/>
            <person name="Zou P."/>
            <person name="Liu Y."/>
            <person name="Dai S."/>
            <person name="Zhou R."/>
        </authorList>
    </citation>
    <scope>NUCLEOTIDE SEQUENCE [LARGE SCALE GENOMIC DNA]</scope>
</reference>